<evidence type="ECO:0000256" key="1">
    <source>
        <dbReference type="ARBA" id="ARBA00000466"/>
    </source>
</evidence>
<dbReference type="SUPFAM" id="SSF53213">
    <property type="entry name" value="LigB-like"/>
    <property type="match status" value="1"/>
</dbReference>
<comment type="similarity">
    <text evidence="4">Belongs to the DODA-type extradiol aromatic ring-opening dioxygenase family.</text>
</comment>
<evidence type="ECO:0000256" key="9">
    <source>
        <dbReference type="ARBA" id="ARBA00022964"/>
    </source>
</evidence>
<accession>A0A0K0HEL1</accession>
<dbReference type="GO" id="GO:0050297">
    <property type="term" value="F:stizolobate synthase activity"/>
    <property type="evidence" value="ECO:0007669"/>
    <property type="project" value="UniProtKB-EC"/>
</dbReference>
<evidence type="ECO:0000256" key="5">
    <source>
        <dbReference type="ARBA" id="ARBA00013224"/>
    </source>
</evidence>
<evidence type="ECO:0000256" key="8">
    <source>
        <dbReference type="ARBA" id="ARBA00022833"/>
    </source>
</evidence>
<evidence type="ECO:0000256" key="3">
    <source>
        <dbReference type="ARBA" id="ARBA00004496"/>
    </source>
</evidence>
<evidence type="ECO:0000256" key="7">
    <source>
        <dbReference type="ARBA" id="ARBA00022723"/>
    </source>
</evidence>
<evidence type="ECO:0000256" key="2">
    <source>
        <dbReference type="ARBA" id="ARBA00001947"/>
    </source>
</evidence>
<keyword evidence="10" id="KW-0560">Oxidoreductase</keyword>
<dbReference type="Gene3D" id="3.40.830.10">
    <property type="entry name" value="LigB-like"/>
    <property type="match status" value="1"/>
</dbReference>
<feature type="domain" description="Extradiol ring-cleavage dioxygenase class III enzyme subunit B" evidence="12">
    <location>
        <begin position="39"/>
        <end position="252"/>
    </location>
</feature>
<dbReference type="GO" id="GO:0008270">
    <property type="term" value="F:zinc ion binding"/>
    <property type="evidence" value="ECO:0007669"/>
    <property type="project" value="InterPro"/>
</dbReference>
<dbReference type="InterPro" id="IPR014436">
    <property type="entry name" value="Extradiol_dOase_DODA"/>
</dbReference>
<dbReference type="GO" id="GO:0005737">
    <property type="term" value="C:cytoplasm"/>
    <property type="evidence" value="ECO:0007669"/>
    <property type="project" value="UniProtKB-SubCell"/>
</dbReference>
<dbReference type="Pfam" id="PF02900">
    <property type="entry name" value="LigB"/>
    <property type="match status" value="1"/>
</dbReference>
<dbReference type="FunFam" id="3.40.830.10:FF:000003">
    <property type="entry name" value="4,5-DOPA dioxygenase extradiol"/>
    <property type="match status" value="1"/>
</dbReference>
<proteinExistence type="inferred from homology"/>
<dbReference type="EC" id="1.13.11.29" evidence="5"/>
<protein>
    <recommendedName>
        <fullName evidence="11">4,5-DOPA dioxygenase extradiol</fullName>
        <ecNumber evidence="5">1.13.11.29</ecNumber>
    </recommendedName>
</protein>
<name>A0A0K0HEL1_SALBC</name>
<evidence type="ECO:0000313" key="13">
    <source>
        <dbReference type="EMBL" id="CCC31835.1"/>
    </source>
</evidence>
<dbReference type="GO" id="GO:0008198">
    <property type="term" value="F:ferrous iron binding"/>
    <property type="evidence" value="ECO:0007669"/>
    <property type="project" value="InterPro"/>
</dbReference>
<comment type="subcellular location">
    <subcellularLocation>
        <location evidence="3">Cytoplasm</location>
    </subcellularLocation>
</comment>
<dbReference type="NCBIfam" id="NF007914">
    <property type="entry name" value="PRK10628.1"/>
    <property type="match status" value="1"/>
</dbReference>
<evidence type="ECO:0000256" key="4">
    <source>
        <dbReference type="ARBA" id="ARBA00007581"/>
    </source>
</evidence>
<dbReference type="EMBL" id="FR877557">
    <property type="protein sequence ID" value="CCC31835.1"/>
    <property type="molecule type" value="Genomic_DNA"/>
</dbReference>
<comment type="cofactor">
    <cofactor evidence="2">
        <name>Zn(2+)</name>
        <dbReference type="ChEBI" id="CHEBI:29105"/>
    </cofactor>
</comment>
<keyword evidence="8" id="KW-0862">Zinc</keyword>
<dbReference type="eggNOG" id="COG3384">
    <property type="taxonomic scope" value="Bacteria"/>
</dbReference>
<organism evidence="13 14">
    <name type="scientific">Salmonella bongori (strain ATCC 43975 / DSM 13772 / NCTC 12419)</name>
    <dbReference type="NCBI Taxonomy" id="218493"/>
    <lineage>
        <taxon>Bacteria</taxon>
        <taxon>Pseudomonadati</taxon>
        <taxon>Pseudomonadota</taxon>
        <taxon>Gammaproteobacteria</taxon>
        <taxon>Enterobacterales</taxon>
        <taxon>Enterobacteriaceae</taxon>
        <taxon>Salmonella</taxon>
    </lineage>
</organism>
<comment type="catalytic activity">
    <reaction evidence="1">
        <text>L-dopa + O2 = 4-(L-alanin-3-yl)-2-hydroxy-cis,cis-muconate 6-semialdehyde + H(+)</text>
        <dbReference type="Rhea" id="RHEA:21220"/>
        <dbReference type="ChEBI" id="CHEBI:15378"/>
        <dbReference type="ChEBI" id="CHEBI:15379"/>
        <dbReference type="ChEBI" id="CHEBI:57504"/>
        <dbReference type="ChEBI" id="CHEBI:57639"/>
        <dbReference type="EC" id="1.13.11.29"/>
    </reaction>
</comment>
<dbReference type="InterPro" id="IPR004183">
    <property type="entry name" value="Xdiol_dOase_suB"/>
</dbReference>
<evidence type="ECO:0000313" key="14">
    <source>
        <dbReference type="Proteomes" id="UP000000289"/>
    </source>
</evidence>
<sequence>MVMLSKCLSCKDNIMSLTRMPALFLGHGSPMNVLDDNDYTRVWQRLGETLPRPKAIVVVSAHWFTHGTGVTAMETPKTIHDFGGFPQALYDTHYPAPGSPELAQRLVALLAPAPVALDKEAWGFDHGSWGVLIKMYPNADIPMVQLSVDRTKPAAWHFEMGRKLAILRDEGIMLVASGNVVHNLRTVRWQGDNMPYPWAVSFNDYVKANLTWRGAVEQHPLVNYLEHESGALSNPTPEHYLPLLYVLGAWDGKEPVTIPVDGIEMGSLSMLSVQVG</sequence>
<gene>
    <name evidence="13" type="ordered locus">SBG_2782</name>
</gene>
<evidence type="ECO:0000256" key="6">
    <source>
        <dbReference type="ARBA" id="ARBA00022490"/>
    </source>
</evidence>
<keyword evidence="6" id="KW-0963">Cytoplasm</keyword>
<dbReference type="PIRSF" id="PIRSF006157">
    <property type="entry name" value="Doxgns_DODA"/>
    <property type="match status" value="1"/>
</dbReference>
<dbReference type="Proteomes" id="UP000000289">
    <property type="component" value="Chromosome"/>
</dbReference>
<evidence type="ECO:0000256" key="10">
    <source>
        <dbReference type="ARBA" id="ARBA00023002"/>
    </source>
</evidence>
<dbReference type="CDD" id="cd07363">
    <property type="entry name" value="45_DOPA_Dioxygenase"/>
    <property type="match status" value="1"/>
</dbReference>
<keyword evidence="7" id="KW-0479">Metal-binding</keyword>
<dbReference type="PANTHER" id="PTHR30096:SF0">
    <property type="entry name" value="4,5-DOPA DIOXYGENASE EXTRADIOL-LIKE PROTEIN"/>
    <property type="match status" value="1"/>
</dbReference>
<dbReference type="AlphaFoldDB" id="A0A0K0HEL1"/>
<dbReference type="PANTHER" id="PTHR30096">
    <property type="entry name" value="4,5-DOPA DIOXYGENASE EXTRADIOL-LIKE PROTEIN"/>
    <property type="match status" value="1"/>
</dbReference>
<keyword evidence="9" id="KW-0223">Dioxygenase</keyword>
<evidence type="ECO:0000256" key="11">
    <source>
        <dbReference type="ARBA" id="ARBA00070846"/>
    </source>
</evidence>
<evidence type="ECO:0000259" key="12">
    <source>
        <dbReference type="Pfam" id="PF02900"/>
    </source>
</evidence>
<dbReference type="KEGG" id="sbg:SBG_2782"/>
<reference evidence="13 14" key="1">
    <citation type="journal article" date="2011" name="PLoS Pathog.">
        <title>Salmonella bongori provides insights into the evolution of the Salmonellae.</title>
        <authorList>
            <person name="Fookes M."/>
            <person name="Schroeder G.N."/>
            <person name="Langridge G.C."/>
            <person name="Blondel C.J."/>
            <person name="Mammina C."/>
            <person name="Connor T.R."/>
            <person name="Seth-Smith H."/>
            <person name="Vernikos G.S."/>
            <person name="Robinson K.S."/>
            <person name="Sanders M."/>
            <person name="Petty N.K."/>
            <person name="Kingsley R.A."/>
            <person name="Baumler A.J."/>
            <person name="Nuccio S.P."/>
            <person name="Contreras I."/>
            <person name="Santiviago C.A."/>
            <person name="Maskell D."/>
            <person name="Barrow P."/>
            <person name="Humphrey T."/>
            <person name="Nastasi A."/>
            <person name="Roberts M."/>
            <person name="Frankel G."/>
            <person name="Parkhill J."/>
            <person name="Dougan G."/>
            <person name="Thomson N.R."/>
        </authorList>
    </citation>
    <scope>NUCLEOTIDE SEQUENCE [LARGE SCALE GENOMIC DNA]</scope>
    <source>
        <strain evidence="14">ATCC 43975 / DSM 13772 / NCTC 12419</strain>
    </source>
</reference>